<evidence type="ECO:0000256" key="1">
    <source>
        <dbReference type="SAM" id="MobiDB-lite"/>
    </source>
</evidence>
<comment type="caution">
    <text evidence="2">The sequence shown here is derived from an EMBL/GenBank/DDBJ whole genome shotgun (WGS) entry which is preliminary data.</text>
</comment>
<sequence length="116" mass="11919">METTQASLVLERSPRPGDLKVGAVPSPAPYIRLAAVQWAGDVEEGLAGVWPAGEAARSARADGRATTGALGRGPVPPLARDVKGRCWGADRRSNLAAAPRPCSPGPLVLCGLVAAW</sequence>
<dbReference type="Proteomes" id="UP001066276">
    <property type="component" value="Chromosome 6"/>
</dbReference>
<dbReference type="AlphaFoldDB" id="A0AAV7R0Y0"/>
<accession>A0AAV7R0Y0</accession>
<name>A0AAV7R0Y0_PLEWA</name>
<proteinExistence type="predicted"/>
<evidence type="ECO:0000313" key="2">
    <source>
        <dbReference type="EMBL" id="KAJ1146466.1"/>
    </source>
</evidence>
<gene>
    <name evidence="2" type="ORF">NDU88_012739</name>
</gene>
<keyword evidence="3" id="KW-1185">Reference proteome</keyword>
<reference evidence="2" key="1">
    <citation type="journal article" date="2022" name="bioRxiv">
        <title>Sequencing and chromosome-scale assembly of the giantPleurodeles waltlgenome.</title>
        <authorList>
            <person name="Brown T."/>
            <person name="Elewa A."/>
            <person name="Iarovenko S."/>
            <person name="Subramanian E."/>
            <person name="Araus A.J."/>
            <person name="Petzold A."/>
            <person name="Susuki M."/>
            <person name="Suzuki K.-i.T."/>
            <person name="Hayashi T."/>
            <person name="Toyoda A."/>
            <person name="Oliveira C."/>
            <person name="Osipova E."/>
            <person name="Leigh N.D."/>
            <person name="Simon A."/>
            <person name="Yun M.H."/>
        </authorList>
    </citation>
    <scope>NUCLEOTIDE SEQUENCE</scope>
    <source>
        <strain evidence="2">20211129_DDA</strain>
        <tissue evidence="2">Liver</tissue>
    </source>
</reference>
<protein>
    <submittedName>
        <fullName evidence="2">Uncharacterized protein</fullName>
    </submittedName>
</protein>
<evidence type="ECO:0000313" key="3">
    <source>
        <dbReference type="Proteomes" id="UP001066276"/>
    </source>
</evidence>
<dbReference type="EMBL" id="JANPWB010000010">
    <property type="protein sequence ID" value="KAJ1146466.1"/>
    <property type="molecule type" value="Genomic_DNA"/>
</dbReference>
<organism evidence="2 3">
    <name type="scientific">Pleurodeles waltl</name>
    <name type="common">Iberian ribbed newt</name>
    <dbReference type="NCBI Taxonomy" id="8319"/>
    <lineage>
        <taxon>Eukaryota</taxon>
        <taxon>Metazoa</taxon>
        <taxon>Chordata</taxon>
        <taxon>Craniata</taxon>
        <taxon>Vertebrata</taxon>
        <taxon>Euteleostomi</taxon>
        <taxon>Amphibia</taxon>
        <taxon>Batrachia</taxon>
        <taxon>Caudata</taxon>
        <taxon>Salamandroidea</taxon>
        <taxon>Salamandridae</taxon>
        <taxon>Pleurodelinae</taxon>
        <taxon>Pleurodeles</taxon>
    </lineage>
</organism>
<feature type="region of interest" description="Disordered" evidence="1">
    <location>
        <begin position="57"/>
        <end position="76"/>
    </location>
</feature>